<evidence type="ECO:0000313" key="3">
    <source>
        <dbReference type="EMBL" id="ODA14553.1"/>
    </source>
</evidence>
<dbReference type="InterPro" id="IPR050447">
    <property type="entry name" value="Erg6_SMT_methyltransf"/>
</dbReference>
<dbReference type="InterPro" id="IPR029063">
    <property type="entry name" value="SAM-dependent_MTases_sf"/>
</dbReference>
<dbReference type="AlphaFoldDB" id="A0A1C3D0K0"/>
<feature type="domain" description="Methyltransferase" evidence="2">
    <location>
        <begin position="68"/>
        <end position="159"/>
    </location>
</feature>
<evidence type="ECO:0000256" key="1">
    <source>
        <dbReference type="ARBA" id="ARBA00022679"/>
    </source>
</evidence>
<dbReference type="RefSeq" id="WP_068885692.1">
    <property type="nucleotide sequence ID" value="NZ_CBCRUU010000011.1"/>
</dbReference>
<gene>
    <name evidence="3" type="ORF">BBP83_01770</name>
</gene>
<evidence type="ECO:0000259" key="2">
    <source>
        <dbReference type="Pfam" id="PF13649"/>
    </source>
</evidence>
<dbReference type="Proteomes" id="UP000186553">
    <property type="component" value="Unassembled WGS sequence"/>
</dbReference>
<accession>A0A1C3D0K0</accession>
<dbReference type="EMBL" id="MBDL01000001">
    <property type="protein sequence ID" value="ODA14553.1"/>
    <property type="molecule type" value="Genomic_DNA"/>
</dbReference>
<keyword evidence="3" id="KW-0489">Methyltransferase</keyword>
<sequence>MKWLQAFRNYFPEHKYAINSKLLGDKAELAWSNLGYWQADTSSYPQACQALADQLAQAIDLNKKDRLLDVGCGQGASLVHWHSTYQIQQISAVEIQSACVTYLQKKLTSTVDIHCGSFLNLKAIFPQKTFDAVLCIDAAYHSPLNSFLFSMHSVLNSQGRIGFHYLMWSDKYQDLNTWQKLRYQALLKAADVNIEHLLLQTDLQHSLEHFEFQNIHIQDMSLEVFAGFENFVATDLNSKIQSQGMDAFKIRMTAKLCGVLYQEGMVRYVQITAQKA</sequence>
<proteinExistence type="predicted"/>
<name>A0A1C3D0K0_9GAMM</name>
<dbReference type="PANTHER" id="PTHR44068:SF1">
    <property type="entry name" value="HYPOTHETICAL LOC100005854"/>
    <property type="match status" value="1"/>
</dbReference>
<evidence type="ECO:0000313" key="4">
    <source>
        <dbReference type="Proteomes" id="UP000186553"/>
    </source>
</evidence>
<dbReference type="GO" id="GO:0003838">
    <property type="term" value="F:sterol 24-C-methyltransferase activity"/>
    <property type="evidence" value="ECO:0007669"/>
    <property type="project" value="TreeGrafter"/>
</dbReference>
<dbReference type="OrthoDB" id="6710536at2"/>
<reference evidence="3 4" key="1">
    <citation type="submission" date="2016-07" db="EMBL/GenBank/DDBJ databases">
        <title>Acinetobacter sp. ANC 4603.</title>
        <authorList>
            <person name="Radolfova-Krizova L."/>
            <person name="Nemec A."/>
        </authorList>
    </citation>
    <scope>NUCLEOTIDE SEQUENCE [LARGE SCALE GENOMIC DNA]</scope>
    <source>
        <strain evidence="3 4">ANC 4603</strain>
    </source>
</reference>
<dbReference type="PANTHER" id="PTHR44068">
    <property type="entry name" value="ZGC:194242"/>
    <property type="match status" value="1"/>
</dbReference>
<dbReference type="Gene3D" id="3.40.50.150">
    <property type="entry name" value="Vaccinia Virus protein VP39"/>
    <property type="match status" value="1"/>
</dbReference>
<keyword evidence="4" id="KW-1185">Reference proteome</keyword>
<dbReference type="STRING" id="1891224.BBP83_01770"/>
<dbReference type="GO" id="GO:0016126">
    <property type="term" value="P:sterol biosynthetic process"/>
    <property type="evidence" value="ECO:0007669"/>
    <property type="project" value="TreeGrafter"/>
</dbReference>
<dbReference type="CDD" id="cd02440">
    <property type="entry name" value="AdoMet_MTases"/>
    <property type="match status" value="1"/>
</dbReference>
<dbReference type="GO" id="GO:0032259">
    <property type="term" value="P:methylation"/>
    <property type="evidence" value="ECO:0007669"/>
    <property type="project" value="UniProtKB-KW"/>
</dbReference>
<dbReference type="Pfam" id="PF13649">
    <property type="entry name" value="Methyltransf_25"/>
    <property type="match status" value="1"/>
</dbReference>
<dbReference type="SUPFAM" id="SSF53335">
    <property type="entry name" value="S-adenosyl-L-methionine-dependent methyltransferases"/>
    <property type="match status" value="1"/>
</dbReference>
<dbReference type="InterPro" id="IPR041698">
    <property type="entry name" value="Methyltransf_25"/>
</dbReference>
<keyword evidence="1" id="KW-0808">Transferase</keyword>
<protein>
    <submittedName>
        <fullName evidence="3">Methyltransferase</fullName>
    </submittedName>
</protein>
<comment type="caution">
    <text evidence="3">The sequence shown here is derived from an EMBL/GenBank/DDBJ whole genome shotgun (WGS) entry which is preliminary data.</text>
</comment>
<organism evidence="3 4">
    <name type="scientific">Acinetobacter celticus</name>
    <dbReference type="NCBI Taxonomy" id="1891224"/>
    <lineage>
        <taxon>Bacteria</taxon>
        <taxon>Pseudomonadati</taxon>
        <taxon>Pseudomonadota</taxon>
        <taxon>Gammaproteobacteria</taxon>
        <taxon>Moraxellales</taxon>
        <taxon>Moraxellaceae</taxon>
        <taxon>Acinetobacter</taxon>
    </lineage>
</organism>